<dbReference type="InterPro" id="IPR002797">
    <property type="entry name" value="Polysacc_synth"/>
</dbReference>
<feature type="transmembrane region" description="Helical" evidence="6">
    <location>
        <begin position="83"/>
        <end position="110"/>
    </location>
</feature>
<reference evidence="8" key="3">
    <citation type="journal article" date="2011" name="PLoS ONE">
        <title>Genome sequence of a mesophilic hydrogenotrophic methanogen Methanocella paludicola, the first cultivated representative of the order Methanocellales.</title>
        <authorList>
            <person name="Sakai S."/>
            <person name="Takaki Y."/>
            <person name="Shimamura S."/>
            <person name="Sekine M."/>
            <person name="Tajima T."/>
            <person name="Kosugi H."/>
            <person name="Ichikawa N."/>
            <person name="Tasumi E."/>
            <person name="Hiraki A.T."/>
            <person name="Shimizu A."/>
            <person name="Kato Y."/>
            <person name="Nishiko R."/>
            <person name="Mori K."/>
            <person name="Fujita N."/>
            <person name="Imachi H."/>
            <person name="Takai K."/>
        </authorList>
    </citation>
    <scope>NUCLEOTIDE SEQUENCE [LARGE SCALE GENOMIC DNA]</scope>
    <source>
        <strain evidence="8">DSM 17711 / JCM 13418 / NBRC 101707 / SANAE</strain>
    </source>
</reference>
<evidence type="ECO:0000313" key="8">
    <source>
        <dbReference type="Proteomes" id="UP000001882"/>
    </source>
</evidence>
<dbReference type="PANTHER" id="PTHR30250">
    <property type="entry name" value="PST FAMILY PREDICTED COLANIC ACID TRANSPORTER"/>
    <property type="match status" value="1"/>
</dbReference>
<evidence type="ECO:0000256" key="2">
    <source>
        <dbReference type="ARBA" id="ARBA00022475"/>
    </source>
</evidence>
<feature type="transmembrane region" description="Helical" evidence="6">
    <location>
        <begin position="385"/>
        <end position="404"/>
    </location>
</feature>
<dbReference type="EMBL" id="AP011532">
    <property type="protein sequence ID" value="BAI60962.1"/>
    <property type="molecule type" value="Genomic_DNA"/>
</dbReference>
<keyword evidence="4 6" id="KW-1133">Transmembrane helix</keyword>
<dbReference type="AlphaFoldDB" id="D1YWZ0"/>
<evidence type="ECO:0000313" key="7">
    <source>
        <dbReference type="EMBL" id="BAI60962.1"/>
    </source>
</evidence>
<protein>
    <submittedName>
        <fullName evidence="7">Polysaccharide biosynthesis protein</fullName>
    </submittedName>
</protein>
<organism evidence="7 8">
    <name type="scientific">Methanocella paludicola (strain DSM 17711 / JCM 13418 / NBRC 101707 / SANAE)</name>
    <dbReference type="NCBI Taxonomy" id="304371"/>
    <lineage>
        <taxon>Archaea</taxon>
        <taxon>Methanobacteriati</taxon>
        <taxon>Methanobacteriota</taxon>
        <taxon>Stenosarchaea group</taxon>
        <taxon>Methanomicrobia</taxon>
        <taxon>Methanocellales</taxon>
        <taxon>Methanocellaceae</taxon>
        <taxon>Methanocella</taxon>
    </lineage>
</organism>
<reference evidence="7 8" key="2">
    <citation type="journal article" date="2008" name="Int. J. Syst. Evol. Microbiol.">
        <title>Methanocella paludicola gen. nov., sp. nov., a methane-producing archaeon, the first isolate of the lineage 'Rice Cluster I', and proposal of the new archaeal order Methanocellales ord. nov.</title>
        <authorList>
            <person name="Sakai S."/>
            <person name="Imachi H."/>
            <person name="Hanada S."/>
            <person name="Ohashi A."/>
            <person name="Harada H."/>
            <person name="Kamagata Y."/>
        </authorList>
    </citation>
    <scope>NUCLEOTIDE SEQUENCE [LARGE SCALE GENOMIC DNA]</scope>
    <source>
        <strain evidence="8">DSM 17711 / JCM 13418 / NBRC 101707 / SANAE</strain>
    </source>
</reference>
<feature type="transmembrane region" description="Helical" evidence="6">
    <location>
        <begin position="12"/>
        <end position="36"/>
    </location>
</feature>
<evidence type="ECO:0000256" key="6">
    <source>
        <dbReference type="SAM" id="Phobius"/>
    </source>
</evidence>
<feature type="transmembrane region" description="Helical" evidence="6">
    <location>
        <begin position="287"/>
        <end position="307"/>
    </location>
</feature>
<feature type="transmembrane region" description="Helical" evidence="6">
    <location>
        <begin position="359"/>
        <end position="379"/>
    </location>
</feature>
<sequence>MSDIKKYYTEPIYRNSIGIILFQISGSLLGFIFWVITAHVISSREIGLATAAISAATLITNFSKFGIDVGLVRYLPQVKDKNVLYSTVLIVTTILALAFAVIFLLFLNIISPSLTFLLDFALLIMFVSYVILTSITTMQNTTLITYRKSNLVVLQNIILGVRIPLILLISSFGVLSIFFSLDVTFLIGLLINTLILYKYGTKFILRVDIITFKEIIGFSLGNYTAGIFSLIPTTIIPIMIINTLGAEQNAYFYIAYTFAGVLLMIPSSITMALFVEGSHNLPVKSNVFKSIKLISLILIPAVIFVFLFGDKLLLLFGKEYANNAFNLLKLLAISSLFSSVTLIYLSIKKIKKDIKILNIMNCISCIFTCLTGYIMLVNYGLIGLGYSWLITNFLLCVITIYIIIKYEHWINSSLIKTFKSRSVN</sequence>
<proteinExistence type="predicted"/>
<dbReference type="InterPro" id="IPR050833">
    <property type="entry name" value="Poly_Biosynth_Transport"/>
</dbReference>
<dbReference type="KEGG" id="mpd:MCP_0890"/>
<evidence type="ECO:0000256" key="3">
    <source>
        <dbReference type="ARBA" id="ARBA00022692"/>
    </source>
</evidence>
<dbReference type="STRING" id="304371.MCP_0890"/>
<feature type="transmembrane region" description="Helical" evidence="6">
    <location>
        <begin position="48"/>
        <end position="71"/>
    </location>
</feature>
<keyword evidence="2" id="KW-1003">Cell membrane</keyword>
<feature type="transmembrane region" description="Helical" evidence="6">
    <location>
        <begin position="175"/>
        <end position="199"/>
    </location>
</feature>
<evidence type="ECO:0000256" key="5">
    <source>
        <dbReference type="ARBA" id="ARBA00023136"/>
    </source>
</evidence>
<dbReference type="GO" id="GO:0005886">
    <property type="term" value="C:plasma membrane"/>
    <property type="evidence" value="ECO:0007669"/>
    <property type="project" value="UniProtKB-SubCell"/>
</dbReference>
<keyword evidence="8" id="KW-1185">Reference proteome</keyword>
<dbReference type="Pfam" id="PF01943">
    <property type="entry name" value="Polysacc_synt"/>
    <property type="match status" value="1"/>
</dbReference>
<name>D1YWZ0_METPS</name>
<dbReference type="Proteomes" id="UP000001882">
    <property type="component" value="Chromosome"/>
</dbReference>
<feature type="transmembrane region" description="Helical" evidence="6">
    <location>
        <begin position="220"/>
        <end position="241"/>
    </location>
</feature>
<feature type="transmembrane region" description="Helical" evidence="6">
    <location>
        <begin position="327"/>
        <end position="347"/>
    </location>
</feature>
<accession>D1YWZ0</accession>
<comment type="subcellular location">
    <subcellularLocation>
        <location evidence="1">Cell membrane</location>
        <topology evidence="1">Multi-pass membrane protein</topology>
    </subcellularLocation>
</comment>
<keyword evidence="3 6" id="KW-0812">Transmembrane</keyword>
<feature type="transmembrane region" description="Helical" evidence="6">
    <location>
        <begin position="253"/>
        <end position="275"/>
    </location>
</feature>
<evidence type="ECO:0000256" key="1">
    <source>
        <dbReference type="ARBA" id="ARBA00004651"/>
    </source>
</evidence>
<dbReference type="GeneID" id="8680921"/>
<keyword evidence="5 6" id="KW-0472">Membrane</keyword>
<dbReference type="InParanoid" id="D1YWZ0"/>
<feature type="transmembrane region" description="Helical" evidence="6">
    <location>
        <begin position="116"/>
        <end position="138"/>
    </location>
</feature>
<dbReference type="RefSeq" id="WP_012899641.1">
    <property type="nucleotide sequence ID" value="NC_013665.1"/>
</dbReference>
<reference evidence="7 8" key="1">
    <citation type="journal article" date="2007" name="Appl. Environ. Microbiol.">
        <title>Isolation of key methanogens for global methane emission from rice paddy fields: a novel isolate affiliated with the clone cluster rice cluster I.</title>
        <authorList>
            <person name="Sakai S."/>
            <person name="Imachi H."/>
            <person name="Sekiguchi Y."/>
            <person name="Ohashi A."/>
            <person name="Harada H."/>
            <person name="Kamagata Y."/>
        </authorList>
    </citation>
    <scope>NUCLEOTIDE SEQUENCE [LARGE SCALE GENOMIC DNA]</scope>
    <source>
        <strain evidence="8">DSM 17711 / JCM 13418 / NBRC 101707 / SANAE</strain>
    </source>
</reference>
<dbReference type="OrthoDB" id="101719at2157"/>
<feature type="transmembrane region" description="Helical" evidence="6">
    <location>
        <begin position="150"/>
        <end position="169"/>
    </location>
</feature>
<gene>
    <name evidence="7" type="ordered locus">MCP_0890</name>
</gene>
<dbReference type="PANTHER" id="PTHR30250:SF11">
    <property type="entry name" value="O-ANTIGEN TRANSPORTER-RELATED"/>
    <property type="match status" value="1"/>
</dbReference>
<dbReference type="eggNOG" id="arCOG02213">
    <property type="taxonomic scope" value="Archaea"/>
</dbReference>
<evidence type="ECO:0000256" key="4">
    <source>
        <dbReference type="ARBA" id="ARBA00022989"/>
    </source>
</evidence>